<keyword evidence="2" id="KW-1185">Reference proteome</keyword>
<accession>A0A5B7JZ09</accession>
<sequence>MTSTSPVATPSDATGFTYTRCRPETELLPPLTMQNTRLLQALYVRSDYVNARTRQHEAQDFAMSSKGGGRCGLFIS</sequence>
<organism evidence="1 2">
    <name type="scientific">Portunus trituberculatus</name>
    <name type="common">Swimming crab</name>
    <name type="synonym">Neptunus trituberculatus</name>
    <dbReference type="NCBI Taxonomy" id="210409"/>
    <lineage>
        <taxon>Eukaryota</taxon>
        <taxon>Metazoa</taxon>
        <taxon>Ecdysozoa</taxon>
        <taxon>Arthropoda</taxon>
        <taxon>Crustacea</taxon>
        <taxon>Multicrustacea</taxon>
        <taxon>Malacostraca</taxon>
        <taxon>Eumalacostraca</taxon>
        <taxon>Eucarida</taxon>
        <taxon>Decapoda</taxon>
        <taxon>Pleocyemata</taxon>
        <taxon>Brachyura</taxon>
        <taxon>Eubrachyura</taxon>
        <taxon>Portunoidea</taxon>
        <taxon>Portunidae</taxon>
        <taxon>Portuninae</taxon>
        <taxon>Portunus</taxon>
    </lineage>
</organism>
<comment type="caution">
    <text evidence="1">The sequence shown here is derived from an EMBL/GenBank/DDBJ whole genome shotgun (WGS) entry which is preliminary data.</text>
</comment>
<dbReference type="Proteomes" id="UP000324222">
    <property type="component" value="Unassembled WGS sequence"/>
</dbReference>
<dbReference type="AlphaFoldDB" id="A0A5B7JZ09"/>
<proteinExistence type="predicted"/>
<evidence type="ECO:0000313" key="2">
    <source>
        <dbReference type="Proteomes" id="UP000324222"/>
    </source>
</evidence>
<protein>
    <submittedName>
        <fullName evidence="1">Uncharacterized protein</fullName>
    </submittedName>
</protein>
<name>A0A5B7JZ09_PORTR</name>
<gene>
    <name evidence="1" type="ORF">E2C01_096896</name>
</gene>
<dbReference type="OrthoDB" id="6342757at2759"/>
<reference evidence="1 2" key="1">
    <citation type="submission" date="2019-05" db="EMBL/GenBank/DDBJ databases">
        <title>Another draft genome of Portunus trituberculatus and its Hox gene families provides insights of decapod evolution.</title>
        <authorList>
            <person name="Jeong J.-H."/>
            <person name="Song I."/>
            <person name="Kim S."/>
            <person name="Choi T."/>
            <person name="Kim D."/>
            <person name="Ryu S."/>
            <person name="Kim W."/>
        </authorList>
    </citation>
    <scope>NUCLEOTIDE SEQUENCE [LARGE SCALE GENOMIC DNA]</scope>
    <source>
        <tissue evidence="1">Muscle</tissue>
    </source>
</reference>
<evidence type="ECO:0000313" key="1">
    <source>
        <dbReference type="EMBL" id="MPD01373.1"/>
    </source>
</evidence>
<dbReference type="EMBL" id="VSRR010126893">
    <property type="protein sequence ID" value="MPD01373.1"/>
    <property type="molecule type" value="Genomic_DNA"/>
</dbReference>